<dbReference type="Gene3D" id="2.40.160.10">
    <property type="entry name" value="Porin"/>
    <property type="match status" value="1"/>
</dbReference>
<evidence type="ECO:0000256" key="1">
    <source>
        <dbReference type="ARBA" id="ARBA00004571"/>
    </source>
</evidence>
<dbReference type="PANTHER" id="PTHR34501">
    <property type="entry name" value="PROTEIN YDDL-RELATED"/>
    <property type="match status" value="1"/>
</dbReference>
<evidence type="ECO:0000313" key="12">
    <source>
        <dbReference type="EMBL" id="MTU42436.1"/>
    </source>
</evidence>
<dbReference type="Proteomes" id="UP000462362">
    <property type="component" value="Unassembled WGS sequence"/>
</dbReference>
<keyword evidence="4" id="KW-1134">Transmembrane beta strand</keyword>
<evidence type="ECO:0000259" key="11">
    <source>
        <dbReference type="Pfam" id="PF13609"/>
    </source>
</evidence>
<reference evidence="12 13" key="1">
    <citation type="journal article" date="2019" name="Nat. Med.">
        <title>A library of human gut bacterial isolates paired with longitudinal multiomics data enables mechanistic microbiome research.</title>
        <authorList>
            <person name="Poyet M."/>
            <person name="Groussin M."/>
            <person name="Gibbons S.M."/>
            <person name="Avila-Pacheco J."/>
            <person name="Jiang X."/>
            <person name="Kearney S.M."/>
            <person name="Perrotta A.R."/>
            <person name="Berdy B."/>
            <person name="Zhao S."/>
            <person name="Lieberman T.D."/>
            <person name="Swanson P.K."/>
            <person name="Smith M."/>
            <person name="Roesemann S."/>
            <person name="Alexander J.E."/>
            <person name="Rich S.A."/>
            <person name="Livny J."/>
            <person name="Vlamakis H."/>
            <person name="Clish C."/>
            <person name="Bullock K."/>
            <person name="Deik A."/>
            <person name="Scott J."/>
            <person name="Pierce K.A."/>
            <person name="Xavier R.J."/>
            <person name="Alm E.J."/>
        </authorList>
    </citation>
    <scope>NUCLEOTIDE SEQUENCE [LARGE SCALE GENOMIC DNA]</scope>
    <source>
        <strain evidence="12 13">BIOML-A2</strain>
    </source>
</reference>
<keyword evidence="8" id="KW-0626">Porin</keyword>
<organism evidence="12 13">
    <name type="scientific">Parasutterella excrementihominis</name>
    <dbReference type="NCBI Taxonomy" id="487175"/>
    <lineage>
        <taxon>Bacteria</taxon>
        <taxon>Pseudomonadati</taxon>
        <taxon>Pseudomonadota</taxon>
        <taxon>Betaproteobacteria</taxon>
        <taxon>Burkholderiales</taxon>
        <taxon>Sutterellaceae</taxon>
        <taxon>Parasutterella</taxon>
    </lineage>
</organism>
<evidence type="ECO:0000256" key="2">
    <source>
        <dbReference type="ARBA" id="ARBA00011233"/>
    </source>
</evidence>
<keyword evidence="7" id="KW-0406">Ion transport</keyword>
<evidence type="ECO:0000313" key="13">
    <source>
        <dbReference type="Proteomes" id="UP000462362"/>
    </source>
</evidence>
<comment type="subunit">
    <text evidence="2">Homotrimer.</text>
</comment>
<proteinExistence type="predicted"/>
<dbReference type="PRINTS" id="PR00184">
    <property type="entry name" value="NEISSPPORIN"/>
</dbReference>
<dbReference type="AlphaFoldDB" id="A0A6I3S043"/>
<dbReference type="EMBL" id="WNCL01000004">
    <property type="protein sequence ID" value="MTU42436.1"/>
    <property type="molecule type" value="Genomic_DNA"/>
</dbReference>
<dbReference type="InterPro" id="IPR002299">
    <property type="entry name" value="Porin_Neis"/>
</dbReference>
<dbReference type="GO" id="GO:0009279">
    <property type="term" value="C:cell outer membrane"/>
    <property type="evidence" value="ECO:0007669"/>
    <property type="project" value="UniProtKB-SubCell"/>
</dbReference>
<evidence type="ECO:0000256" key="10">
    <source>
        <dbReference type="ARBA" id="ARBA00023237"/>
    </source>
</evidence>
<keyword evidence="3" id="KW-0813">Transport</keyword>
<keyword evidence="9" id="KW-0472">Membrane</keyword>
<evidence type="ECO:0000256" key="4">
    <source>
        <dbReference type="ARBA" id="ARBA00022452"/>
    </source>
</evidence>
<keyword evidence="6" id="KW-0732">Signal</keyword>
<dbReference type="GO" id="GO:0034220">
    <property type="term" value="P:monoatomic ion transmembrane transport"/>
    <property type="evidence" value="ECO:0007669"/>
    <property type="project" value="InterPro"/>
</dbReference>
<dbReference type="CDD" id="cd00342">
    <property type="entry name" value="gram_neg_porins"/>
    <property type="match status" value="1"/>
</dbReference>
<dbReference type="InterPro" id="IPR023614">
    <property type="entry name" value="Porin_dom_sf"/>
</dbReference>
<dbReference type="GO" id="GO:0046930">
    <property type="term" value="C:pore complex"/>
    <property type="evidence" value="ECO:0007669"/>
    <property type="project" value="UniProtKB-KW"/>
</dbReference>
<gene>
    <name evidence="12" type="ORF">GMD42_02130</name>
</gene>
<dbReference type="RefSeq" id="WP_008864016.1">
    <property type="nucleotide sequence ID" value="NZ_CAMSPD010000006.1"/>
</dbReference>
<comment type="subcellular location">
    <subcellularLocation>
        <location evidence="1">Cell outer membrane</location>
        <topology evidence="1">Multi-pass membrane protein</topology>
    </subcellularLocation>
</comment>
<evidence type="ECO:0000256" key="8">
    <source>
        <dbReference type="ARBA" id="ARBA00023114"/>
    </source>
</evidence>
<accession>A0A6I3S043</accession>
<dbReference type="InterPro" id="IPR033900">
    <property type="entry name" value="Gram_neg_porin_domain"/>
</dbReference>
<comment type="caution">
    <text evidence="12">The sequence shown here is derived from an EMBL/GenBank/DDBJ whole genome shotgun (WGS) entry which is preliminary data.</text>
</comment>
<evidence type="ECO:0000256" key="7">
    <source>
        <dbReference type="ARBA" id="ARBA00023065"/>
    </source>
</evidence>
<evidence type="ECO:0000256" key="9">
    <source>
        <dbReference type="ARBA" id="ARBA00023136"/>
    </source>
</evidence>
<dbReference type="InterPro" id="IPR001702">
    <property type="entry name" value="Porin_Gram-ve"/>
</dbReference>
<dbReference type="GO" id="GO:0015288">
    <property type="term" value="F:porin activity"/>
    <property type="evidence" value="ECO:0007669"/>
    <property type="project" value="UniProtKB-KW"/>
</dbReference>
<dbReference type="PRINTS" id="PR00182">
    <property type="entry name" value="ECOLNEIPORIN"/>
</dbReference>
<keyword evidence="10" id="KW-0998">Cell outer membrane</keyword>
<evidence type="ECO:0000256" key="3">
    <source>
        <dbReference type="ARBA" id="ARBA00022448"/>
    </source>
</evidence>
<feature type="domain" description="Porin" evidence="11">
    <location>
        <begin position="10"/>
        <end position="355"/>
    </location>
</feature>
<dbReference type="Pfam" id="PF13609">
    <property type="entry name" value="Porin_4"/>
    <property type="match status" value="1"/>
</dbReference>
<dbReference type="PANTHER" id="PTHR34501:SF9">
    <property type="entry name" value="MAJOR OUTER MEMBRANE PROTEIN P.IA"/>
    <property type="match status" value="1"/>
</dbReference>
<evidence type="ECO:0000256" key="6">
    <source>
        <dbReference type="ARBA" id="ARBA00022729"/>
    </source>
</evidence>
<evidence type="ECO:0000256" key="5">
    <source>
        <dbReference type="ARBA" id="ARBA00022692"/>
    </source>
</evidence>
<dbReference type="InterPro" id="IPR050298">
    <property type="entry name" value="Gram-neg_bact_OMP"/>
</dbReference>
<dbReference type="SUPFAM" id="SSF56935">
    <property type="entry name" value="Porins"/>
    <property type="match status" value="1"/>
</dbReference>
<keyword evidence="5" id="KW-0812">Transmembrane</keyword>
<protein>
    <submittedName>
        <fullName evidence="12">Porin</fullName>
    </submittedName>
</protein>
<sequence length="386" mass="41831">MKVSKTAVLVLSALTCGAAIAAAPSSSVKLYGVLDTGVYAHHASNGQTIVEMASGITKGSRFGLEGQENLGNGYKVYFRLEQGFESDSGDAKDADSAFYRDSYMGVATPFGAFELGRTGALTAGTHGGIVGGMSPFGITWKEGALTKVFAGNIAARVNNMVKYESPELSGFKLYAQYSNGIDDDDVVSSQKNRYIALGATYRYKNLKLIAAFDNLFYNDSAVKTDAGVAAGKDLKDQRTYNIGGTYDFGDVRMYLGYQYGQNIKTPRQGDAKAIAAAKYDSKDSKASEGYDTNAVTLGTKIKLFGGELNGTFGYAHAKRDYQDSKADVYQAMLGYKYPISKRTYAYGAVGYIHGKSENTKLSKKVWKHTVERVNTRSFFMGLCHEF</sequence>
<dbReference type="GeneID" id="43350059"/>
<name>A0A6I3S043_9BURK</name>